<accession>A0A811MQB3</accession>
<feature type="chain" id="PRO_5032827038" evidence="2">
    <location>
        <begin position="24"/>
        <end position="250"/>
    </location>
</feature>
<feature type="signal peptide" evidence="2">
    <location>
        <begin position="1"/>
        <end position="23"/>
    </location>
</feature>
<organism evidence="3 4">
    <name type="scientific">Miscanthus lutarioriparius</name>
    <dbReference type="NCBI Taxonomy" id="422564"/>
    <lineage>
        <taxon>Eukaryota</taxon>
        <taxon>Viridiplantae</taxon>
        <taxon>Streptophyta</taxon>
        <taxon>Embryophyta</taxon>
        <taxon>Tracheophyta</taxon>
        <taxon>Spermatophyta</taxon>
        <taxon>Magnoliopsida</taxon>
        <taxon>Liliopsida</taxon>
        <taxon>Poales</taxon>
        <taxon>Poaceae</taxon>
        <taxon>PACMAD clade</taxon>
        <taxon>Panicoideae</taxon>
        <taxon>Andropogonodae</taxon>
        <taxon>Andropogoneae</taxon>
        <taxon>Saccharinae</taxon>
        <taxon>Miscanthus</taxon>
    </lineage>
</organism>
<evidence type="ECO:0000256" key="2">
    <source>
        <dbReference type="SAM" id="SignalP"/>
    </source>
</evidence>
<keyword evidence="4" id="KW-1185">Reference proteome</keyword>
<gene>
    <name evidence="3" type="ORF">NCGR_LOCUS5451</name>
</gene>
<protein>
    <submittedName>
        <fullName evidence="3">Uncharacterized protein</fullName>
    </submittedName>
</protein>
<evidence type="ECO:0000313" key="4">
    <source>
        <dbReference type="Proteomes" id="UP000604825"/>
    </source>
</evidence>
<comment type="caution">
    <text evidence="3">The sequence shown here is derived from an EMBL/GenBank/DDBJ whole genome shotgun (WGS) entry which is preliminary data.</text>
</comment>
<evidence type="ECO:0000313" key="3">
    <source>
        <dbReference type="EMBL" id="CAD6209244.1"/>
    </source>
</evidence>
<sequence length="250" mass="25992">MGVRLLNLAAVASLPAVLHLACSISPLPLPLPSRSLPQYQTTAPAVQIVAAVPDEQRLDVVERAAAARRRRRALAHLHDGRPLVRVGLGSAVAVTEAVVGDELDDVRLLRLRLERLAATSVAGRRDSPGLHGPRTCRSSASGGPSGGSGTRARVAYGAAEQRRRATARASRRRRWPVVSSGKSSCEHASGREEDGAGLGALVVLVAVVGAAENNGDKLGLELATMAPTRSSREGEGAKVAGGKRAPEGEE</sequence>
<feature type="compositionally biased region" description="Basic residues" evidence="1">
    <location>
        <begin position="164"/>
        <end position="175"/>
    </location>
</feature>
<feature type="region of interest" description="Disordered" evidence="1">
    <location>
        <begin position="226"/>
        <end position="250"/>
    </location>
</feature>
<keyword evidence="2" id="KW-0732">Signal</keyword>
<feature type="region of interest" description="Disordered" evidence="1">
    <location>
        <begin position="122"/>
        <end position="192"/>
    </location>
</feature>
<proteinExistence type="predicted"/>
<dbReference type="AlphaFoldDB" id="A0A811MQB3"/>
<dbReference type="Proteomes" id="UP000604825">
    <property type="component" value="Unassembled WGS sequence"/>
</dbReference>
<evidence type="ECO:0000256" key="1">
    <source>
        <dbReference type="SAM" id="MobiDB-lite"/>
    </source>
</evidence>
<reference evidence="3" key="1">
    <citation type="submission" date="2020-10" db="EMBL/GenBank/DDBJ databases">
        <authorList>
            <person name="Han B."/>
            <person name="Lu T."/>
            <person name="Zhao Q."/>
            <person name="Huang X."/>
            <person name="Zhao Y."/>
        </authorList>
    </citation>
    <scope>NUCLEOTIDE SEQUENCE</scope>
</reference>
<name>A0A811MQB3_9POAL</name>
<dbReference type="EMBL" id="CAJGYO010000002">
    <property type="protein sequence ID" value="CAD6209244.1"/>
    <property type="molecule type" value="Genomic_DNA"/>
</dbReference>